<dbReference type="PRINTS" id="PR00420">
    <property type="entry name" value="RNGMNOXGNASE"/>
</dbReference>
<gene>
    <name evidence="5" type="ORF">CXY01_10520</name>
</gene>
<accession>A0A510V0W4</accession>
<comment type="caution">
    <text evidence="5">The sequence shown here is derived from an EMBL/GenBank/DDBJ whole genome shotgun (WGS) entry which is preliminary data.</text>
</comment>
<keyword evidence="3" id="KW-0274">FAD</keyword>
<dbReference type="GO" id="GO:0016709">
    <property type="term" value="F:oxidoreductase activity, acting on paired donors, with incorporation or reduction of molecular oxygen, NAD(P)H as one donor, and incorporation of one atom of oxygen"/>
    <property type="evidence" value="ECO:0007669"/>
    <property type="project" value="UniProtKB-ARBA"/>
</dbReference>
<evidence type="ECO:0000256" key="1">
    <source>
        <dbReference type="ARBA" id="ARBA00001974"/>
    </source>
</evidence>
<keyword evidence="2" id="KW-0285">Flavoprotein</keyword>
<evidence type="ECO:0000313" key="5">
    <source>
        <dbReference type="EMBL" id="GEK20532.1"/>
    </source>
</evidence>
<organism evidence="5 6">
    <name type="scientific">Cellulomonas xylanilytica</name>
    <dbReference type="NCBI Taxonomy" id="233583"/>
    <lineage>
        <taxon>Bacteria</taxon>
        <taxon>Bacillati</taxon>
        <taxon>Actinomycetota</taxon>
        <taxon>Actinomycetes</taxon>
        <taxon>Micrococcales</taxon>
        <taxon>Cellulomonadaceae</taxon>
        <taxon>Cellulomonas</taxon>
    </lineage>
</organism>
<feature type="domain" description="FAD-binding" evidence="4">
    <location>
        <begin position="11"/>
        <end position="359"/>
    </location>
</feature>
<dbReference type="GO" id="GO:0071949">
    <property type="term" value="F:FAD binding"/>
    <property type="evidence" value="ECO:0007669"/>
    <property type="project" value="InterPro"/>
</dbReference>
<evidence type="ECO:0000313" key="6">
    <source>
        <dbReference type="Proteomes" id="UP000321118"/>
    </source>
</evidence>
<dbReference type="SUPFAM" id="SSF51905">
    <property type="entry name" value="FAD/NAD(P)-binding domain"/>
    <property type="match status" value="1"/>
</dbReference>
<dbReference type="InterPro" id="IPR002938">
    <property type="entry name" value="FAD-bd"/>
</dbReference>
<dbReference type="EMBL" id="BJUB01000002">
    <property type="protein sequence ID" value="GEK20532.1"/>
    <property type="molecule type" value="Genomic_DNA"/>
</dbReference>
<dbReference type="OrthoDB" id="4246007at2"/>
<evidence type="ECO:0000256" key="3">
    <source>
        <dbReference type="ARBA" id="ARBA00022827"/>
    </source>
</evidence>
<dbReference type="PANTHER" id="PTHR43004">
    <property type="entry name" value="TRK SYSTEM POTASSIUM UPTAKE PROTEIN"/>
    <property type="match status" value="1"/>
</dbReference>
<evidence type="ECO:0000259" key="4">
    <source>
        <dbReference type="Pfam" id="PF01494"/>
    </source>
</evidence>
<proteinExistence type="predicted"/>
<dbReference type="Gene3D" id="3.30.70.2450">
    <property type="match status" value="1"/>
</dbReference>
<dbReference type="Proteomes" id="UP000321118">
    <property type="component" value="Unassembled WGS sequence"/>
</dbReference>
<sequence>MTLLPREAVHEVIVVGAGPVGLLLAAELAATGARPVVLERSTRPTETPKANGVVGRAAVELRRRGLLRGTRLRVVRPPRYGYGPFTLDLGLLRSPVHVLPVPQRRLEELLERRAVARGATILRGHELTEIEQDDSHVTARASTAGSEVELRARYLVGCDGARSSVRTMLGIAFPGLTDASISRLAQLTIAPDVAVHDRHGIDIRGIGRLALFRPNVTARGSITITPARALDRSAPVDLFHVSTHEPRAGAAPTDELSSDELRASLRRVLGADLPFTAAHAARSTVAHSRQAERYRSGRVLLAGDAAHVFNAGGSALNVGLADAIALAERLALALGSSADLDPLDGYEAERHPAARRAIAVTRVQHALEAADETGDALRALFEVLLRDRAAARRIATLLEG</sequence>
<dbReference type="InterPro" id="IPR036188">
    <property type="entry name" value="FAD/NAD-bd_sf"/>
</dbReference>
<comment type="cofactor">
    <cofactor evidence="1">
        <name>FAD</name>
        <dbReference type="ChEBI" id="CHEBI:57692"/>
    </cofactor>
</comment>
<protein>
    <submittedName>
        <fullName evidence="5">FAD-dependent oxidoreductase</fullName>
    </submittedName>
</protein>
<dbReference type="InterPro" id="IPR050641">
    <property type="entry name" value="RIFMO-like"/>
</dbReference>
<dbReference type="AlphaFoldDB" id="A0A510V0W4"/>
<dbReference type="PANTHER" id="PTHR43004:SF19">
    <property type="entry name" value="BINDING MONOOXYGENASE, PUTATIVE (JCVI)-RELATED"/>
    <property type="match status" value="1"/>
</dbReference>
<dbReference type="Gene3D" id="3.50.50.60">
    <property type="entry name" value="FAD/NAD(P)-binding domain"/>
    <property type="match status" value="1"/>
</dbReference>
<dbReference type="Pfam" id="PF01494">
    <property type="entry name" value="FAD_binding_3"/>
    <property type="match status" value="1"/>
</dbReference>
<name>A0A510V0W4_9CELL</name>
<evidence type="ECO:0000256" key="2">
    <source>
        <dbReference type="ARBA" id="ARBA00022630"/>
    </source>
</evidence>
<reference evidence="5 6" key="1">
    <citation type="submission" date="2019-07" db="EMBL/GenBank/DDBJ databases">
        <title>Whole genome shotgun sequence of Cellulomonas xylanilytica NBRC 101102.</title>
        <authorList>
            <person name="Hosoyama A."/>
            <person name="Uohara A."/>
            <person name="Ohji S."/>
            <person name="Ichikawa N."/>
        </authorList>
    </citation>
    <scope>NUCLEOTIDE SEQUENCE [LARGE SCALE GENOMIC DNA]</scope>
    <source>
        <strain evidence="5 6">NBRC 101102</strain>
    </source>
</reference>
<dbReference type="RefSeq" id="WP_146926006.1">
    <property type="nucleotide sequence ID" value="NZ_BJUB01000002.1"/>
</dbReference>
<keyword evidence="6" id="KW-1185">Reference proteome</keyword>